<proteinExistence type="predicted"/>
<feature type="transmembrane region" description="Helical" evidence="6">
    <location>
        <begin position="329"/>
        <end position="353"/>
    </location>
</feature>
<feature type="transmembrane region" description="Helical" evidence="6">
    <location>
        <begin position="284"/>
        <end position="309"/>
    </location>
</feature>
<dbReference type="Pfam" id="PF01490">
    <property type="entry name" value="Aa_trans"/>
    <property type="match status" value="1"/>
</dbReference>
<feature type="transmembrane region" description="Helical" evidence="6">
    <location>
        <begin position="181"/>
        <end position="201"/>
    </location>
</feature>
<feature type="domain" description="Amino acid transporter transmembrane" evidence="7">
    <location>
        <begin position="66"/>
        <end position="451"/>
    </location>
</feature>
<evidence type="ECO:0000259" key="7">
    <source>
        <dbReference type="Pfam" id="PF01490"/>
    </source>
</evidence>
<feature type="compositionally biased region" description="Polar residues" evidence="5">
    <location>
        <begin position="25"/>
        <end position="34"/>
    </location>
</feature>
<evidence type="ECO:0000256" key="5">
    <source>
        <dbReference type="SAM" id="MobiDB-lite"/>
    </source>
</evidence>
<feature type="region of interest" description="Disordered" evidence="5">
    <location>
        <begin position="1"/>
        <end position="36"/>
    </location>
</feature>
<dbReference type="GO" id="GO:0015179">
    <property type="term" value="F:L-amino acid transmembrane transporter activity"/>
    <property type="evidence" value="ECO:0007669"/>
    <property type="project" value="TreeGrafter"/>
</dbReference>
<evidence type="ECO:0000313" key="8">
    <source>
        <dbReference type="EMBL" id="CAH1239481.1"/>
    </source>
</evidence>
<feature type="transmembrane region" description="Helical" evidence="6">
    <location>
        <begin position="137"/>
        <end position="161"/>
    </location>
</feature>
<protein>
    <submittedName>
        <fullName evidence="8">SLC38A7 protein</fullName>
    </submittedName>
</protein>
<evidence type="ECO:0000256" key="1">
    <source>
        <dbReference type="ARBA" id="ARBA00004141"/>
    </source>
</evidence>
<evidence type="ECO:0000256" key="4">
    <source>
        <dbReference type="ARBA" id="ARBA00023136"/>
    </source>
</evidence>
<reference evidence="8" key="1">
    <citation type="submission" date="2022-01" db="EMBL/GenBank/DDBJ databases">
        <authorList>
            <person name="Braso-Vives M."/>
        </authorList>
    </citation>
    <scope>NUCLEOTIDE SEQUENCE</scope>
</reference>
<feature type="transmembrane region" description="Helical" evidence="6">
    <location>
        <begin position="438"/>
        <end position="463"/>
    </location>
</feature>
<evidence type="ECO:0000256" key="2">
    <source>
        <dbReference type="ARBA" id="ARBA00022692"/>
    </source>
</evidence>
<comment type="subcellular location">
    <subcellularLocation>
        <location evidence="1">Membrane</location>
        <topology evidence="1">Multi-pass membrane protein</topology>
    </subcellularLocation>
</comment>
<sequence length="479" mass="52189">MSIQEDISSERRASAYESFGETPANVATASTESTGDGVEDNSVIVLKSCPQIQASRRERGTPLAGAVFIVVNACLGAGLLNFPAAFQGAGGNAVGVSMEVIFLVFGAVAALIMAYCSDLFRVSTYQDVVQTVCGHNFGILCDLAIILYTFGTCITFIIIVGDQVDKVMQWAAGPEFCYHWYMNRKFTMSVISILIILPLCIPKDIGFQKYASFLGVASILYVTVIVSVKYYIGGYPTADVVTSPKTFTDVFIAVPTVCFGFQYHISAVPVYASMRKRNLGSLSVVMFFAMVIAMLVYTVTGVYGGLTFGSSVTSDVLLSYHANDISVTIGRAALTLDILTSYPILHFCGRTVLDGFYVRWRRLSAEDNLRQEFVRRVVQTMAWFWLSLFFAIMIPNIGLVISVIGGLAAVFIMVFPGFCLIQAVLLQQPSDNVHKDRALLVLGVLYVFLGTFILGENTALAIIDDMNGKNSLKQICTVP</sequence>
<dbReference type="InterPro" id="IPR013057">
    <property type="entry name" value="AA_transpt_TM"/>
</dbReference>
<dbReference type="AlphaFoldDB" id="A0A8J9W461"/>
<organism evidence="8 9">
    <name type="scientific">Branchiostoma lanceolatum</name>
    <name type="common">Common lancelet</name>
    <name type="synonym">Amphioxus lanceolatum</name>
    <dbReference type="NCBI Taxonomy" id="7740"/>
    <lineage>
        <taxon>Eukaryota</taxon>
        <taxon>Metazoa</taxon>
        <taxon>Chordata</taxon>
        <taxon>Cephalochordata</taxon>
        <taxon>Leptocardii</taxon>
        <taxon>Amphioxiformes</taxon>
        <taxon>Branchiostomatidae</taxon>
        <taxon>Branchiostoma</taxon>
    </lineage>
</organism>
<feature type="transmembrane region" description="Helical" evidence="6">
    <location>
        <begin position="373"/>
        <end position="394"/>
    </location>
</feature>
<evidence type="ECO:0000313" key="9">
    <source>
        <dbReference type="Proteomes" id="UP000838412"/>
    </source>
</evidence>
<evidence type="ECO:0000256" key="3">
    <source>
        <dbReference type="ARBA" id="ARBA00022989"/>
    </source>
</evidence>
<evidence type="ECO:0000256" key="6">
    <source>
        <dbReference type="SAM" id="Phobius"/>
    </source>
</evidence>
<dbReference type="PANTHER" id="PTHR22950">
    <property type="entry name" value="AMINO ACID TRANSPORTER"/>
    <property type="match status" value="1"/>
</dbReference>
<dbReference type="EMBL" id="OV696696">
    <property type="protein sequence ID" value="CAH1239482.1"/>
    <property type="molecule type" value="Genomic_DNA"/>
</dbReference>
<feature type="transmembrane region" description="Helical" evidence="6">
    <location>
        <begin position="63"/>
        <end position="82"/>
    </location>
</feature>
<keyword evidence="4 6" id="KW-0472">Membrane</keyword>
<feature type="transmembrane region" description="Helical" evidence="6">
    <location>
        <begin position="213"/>
        <end position="232"/>
    </location>
</feature>
<dbReference type="OrthoDB" id="438545at2759"/>
<dbReference type="Proteomes" id="UP000838412">
    <property type="component" value="Chromosome 11"/>
</dbReference>
<feature type="transmembrane region" description="Helical" evidence="6">
    <location>
        <begin position="400"/>
        <end position="426"/>
    </location>
</feature>
<accession>A0A8J9W461</accession>
<feature type="transmembrane region" description="Helical" evidence="6">
    <location>
        <begin position="252"/>
        <end position="272"/>
    </location>
</feature>
<gene>
    <name evidence="8" type="primary">SLC38A7</name>
    <name evidence="8" type="ORF">BLAG_LOCUS3770</name>
</gene>
<keyword evidence="3 6" id="KW-1133">Transmembrane helix</keyword>
<keyword evidence="9" id="KW-1185">Reference proteome</keyword>
<dbReference type="PANTHER" id="PTHR22950:SF652">
    <property type="entry name" value="TRANSMEMBRANE AMINO ACID TRANSPORTER FAMILY PROTEIN"/>
    <property type="match status" value="1"/>
</dbReference>
<keyword evidence="2 6" id="KW-0812">Transmembrane</keyword>
<dbReference type="EMBL" id="OV696696">
    <property type="protein sequence ID" value="CAH1239481.1"/>
    <property type="molecule type" value="Genomic_DNA"/>
</dbReference>
<feature type="transmembrane region" description="Helical" evidence="6">
    <location>
        <begin position="94"/>
        <end position="116"/>
    </location>
</feature>
<name>A0A8J9W461_BRALA</name>
<dbReference type="GO" id="GO:0016020">
    <property type="term" value="C:membrane"/>
    <property type="evidence" value="ECO:0007669"/>
    <property type="project" value="UniProtKB-SubCell"/>
</dbReference>